<dbReference type="AlphaFoldDB" id="A0ABD0KWB0"/>
<keyword evidence="3" id="KW-1185">Reference proteome</keyword>
<comment type="caution">
    <text evidence="2">The sequence shown here is derived from an EMBL/GenBank/DDBJ whole genome shotgun (WGS) entry which is preliminary data.</text>
</comment>
<feature type="region of interest" description="Disordered" evidence="1">
    <location>
        <begin position="1"/>
        <end position="21"/>
    </location>
</feature>
<proteinExistence type="predicted"/>
<organism evidence="2 3">
    <name type="scientific">Batillaria attramentaria</name>
    <dbReference type="NCBI Taxonomy" id="370345"/>
    <lineage>
        <taxon>Eukaryota</taxon>
        <taxon>Metazoa</taxon>
        <taxon>Spiralia</taxon>
        <taxon>Lophotrochozoa</taxon>
        <taxon>Mollusca</taxon>
        <taxon>Gastropoda</taxon>
        <taxon>Caenogastropoda</taxon>
        <taxon>Sorbeoconcha</taxon>
        <taxon>Cerithioidea</taxon>
        <taxon>Batillariidae</taxon>
        <taxon>Batillaria</taxon>
    </lineage>
</organism>
<reference evidence="2 3" key="1">
    <citation type="journal article" date="2023" name="Sci. Data">
        <title>Genome assembly of the Korean intertidal mud-creeper Batillaria attramentaria.</title>
        <authorList>
            <person name="Patra A.K."/>
            <person name="Ho P.T."/>
            <person name="Jun S."/>
            <person name="Lee S.J."/>
            <person name="Kim Y."/>
            <person name="Won Y.J."/>
        </authorList>
    </citation>
    <scope>NUCLEOTIDE SEQUENCE [LARGE SCALE GENOMIC DNA]</scope>
    <source>
        <strain evidence="2">Wonlab-2016</strain>
    </source>
</reference>
<sequence>MTKFPGGSGCSAQKVGGGDDVDDGVLEVWKTFAVGDSKRDRKRKVSGRKYVPRQMISPKQAQLSFFFNVLMKTSCADREFVLAGDLIARRCDVIVK</sequence>
<protein>
    <submittedName>
        <fullName evidence="2">Uncharacterized protein</fullName>
    </submittedName>
</protein>
<accession>A0ABD0KWB0</accession>
<gene>
    <name evidence="2" type="ORF">BaRGS_00017161</name>
</gene>
<dbReference type="Proteomes" id="UP001519460">
    <property type="component" value="Unassembled WGS sequence"/>
</dbReference>
<evidence type="ECO:0000256" key="1">
    <source>
        <dbReference type="SAM" id="MobiDB-lite"/>
    </source>
</evidence>
<name>A0ABD0KWB0_9CAEN</name>
<evidence type="ECO:0000313" key="3">
    <source>
        <dbReference type="Proteomes" id="UP001519460"/>
    </source>
</evidence>
<evidence type="ECO:0000313" key="2">
    <source>
        <dbReference type="EMBL" id="KAK7491522.1"/>
    </source>
</evidence>
<dbReference type="EMBL" id="JACVVK020000113">
    <property type="protein sequence ID" value="KAK7491522.1"/>
    <property type="molecule type" value="Genomic_DNA"/>
</dbReference>